<keyword evidence="2" id="KW-1185">Reference proteome</keyword>
<accession>A0A1Y2II94</accession>
<organism evidence="1 2">
    <name type="scientific">Trametes coccinea (strain BRFM310)</name>
    <name type="common">Pycnoporus coccineus</name>
    <dbReference type="NCBI Taxonomy" id="1353009"/>
    <lineage>
        <taxon>Eukaryota</taxon>
        <taxon>Fungi</taxon>
        <taxon>Dikarya</taxon>
        <taxon>Basidiomycota</taxon>
        <taxon>Agaricomycotina</taxon>
        <taxon>Agaricomycetes</taxon>
        <taxon>Polyporales</taxon>
        <taxon>Polyporaceae</taxon>
        <taxon>Trametes</taxon>
    </lineage>
</organism>
<dbReference type="AlphaFoldDB" id="A0A1Y2II94"/>
<dbReference type="EMBL" id="KZ084115">
    <property type="protein sequence ID" value="OSD00848.1"/>
    <property type="molecule type" value="Genomic_DNA"/>
</dbReference>
<evidence type="ECO:0000313" key="1">
    <source>
        <dbReference type="EMBL" id="OSD00848.1"/>
    </source>
</evidence>
<evidence type="ECO:0000313" key="2">
    <source>
        <dbReference type="Proteomes" id="UP000193067"/>
    </source>
</evidence>
<name>A0A1Y2II94_TRAC3</name>
<sequence>MGFPSDISNCRPKPFLNIGTWSLKIRGSFSDFQTNHAGWDTHYLLLSPRSILIALFIGFPADGSGAHNKQSQPSSAQKVTFAQCVCHNDHAWKYGYRKHQAVEGAVAPCKQARQRRHVKILVTNCRSRAFAPERMRVRDVAGNLLHLASAVPNISLRSL</sequence>
<gene>
    <name evidence="1" type="ORF">PYCCODRAFT_638943</name>
</gene>
<reference evidence="1 2" key="1">
    <citation type="journal article" date="2015" name="Biotechnol. Biofuels">
        <title>Enhanced degradation of softwood versus hardwood by the white-rot fungus Pycnoporus coccineus.</title>
        <authorList>
            <person name="Couturier M."/>
            <person name="Navarro D."/>
            <person name="Chevret D."/>
            <person name="Henrissat B."/>
            <person name="Piumi F."/>
            <person name="Ruiz-Duenas F.J."/>
            <person name="Martinez A.T."/>
            <person name="Grigoriev I.V."/>
            <person name="Riley R."/>
            <person name="Lipzen A."/>
            <person name="Berrin J.G."/>
            <person name="Master E.R."/>
            <person name="Rosso M.N."/>
        </authorList>
    </citation>
    <scope>NUCLEOTIDE SEQUENCE [LARGE SCALE GENOMIC DNA]</scope>
    <source>
        <strain evidence="1 2">BRFM310</strain>
    </source>
</reference>
<protein>
    <submittedName>
        <fullName evidence="1">Uncharacterized protein</fullName>
    </submittedName>
</protein>
<proteinExistence type="predicted"/>
<dbReference type="Proteomes" id="UP000193067">
    <property type="component" value="Unassembled WGS sequence"/>
</dbReference>